<dbReference type="GO" id="GO:0016840">
    <property type="term" value="F:carbon-nitrogen lyase activity"/>
    <property type="evidence" value="ECO:0007669"/>
    <property type="project" value="UniProtKB-UniRule"/>
</dbReference>
<reference evidence="10 11" key="1">
    <citation type="journal article" date="2020" name="ISME J.">
        <title>Parallel Reductive Genome Evolution in Desulfovibrio Ectosymbionts Independently Acquired by Trichonympha Protists in the Termite Gut.</title>
        <authorList>
            <person name="Takeuchi M."/>
            <person name="Kuwahara H."/>
            <person name="Murakami T."/>
            <person name="Takahashi K."/>
            <person name="Kajitani R."/>
            <person name="Toyoda A."/>
            <person name="Itoh T."/>
            <person name="Ohkuma M."/>
            <person name="Hongoh Y."/>
        </authorList>
    </citation>
    <scope>NUCLEOTIDE SEQUENCE [LARGE SCALE GENOMIC DNA]</scope>
    <source>
        <strain evidence="10">ZnDsv-02</strain>
    </source>
</reference>
<feature type="binding site" evidence="8">
    <location>
        <position position="47"/>
    </location>
    <ligand>
        <name>substrate</name>
    </ligand>
</feature>
<evidence type="ECO:0000256" key="6">
    <source>
        <dbReference type="ARBA" id="ARBA00023014"/>
    </source>
</evidence>
<feature type="binding site" evidence="8">
    <location>
        <position position="51"/>
    </location>
    <ligand>
        <name>[4Fe-4S] cluster</name>
        <dbReference type="ChEBI" id="CHEBI:49883"/>
        <note>4Fe-4S-S-AdoMet</note>
    </ligand>
</feature>
<comment type="function">
    <text evidence="8">Catalyzes the complex heterocyclic radical-mediated conversion of 6-carboxy-5,6,7,8-tetrahydropterin (CPH4) to 7-carboxy-7-deazaguanine (CDG), a step common to the biosynthetic pathways of all 7-deazapurine-containing compounds.</text>
</comment>
<keyword evidence="1 8" id="KW-0004">4Fe-4S</keyword>
<evidence type="ECO:0000256" key="3">
    <source>
        <dbReference type="ARBA" id="ARBA00022723"/>
    </source>
</evidence>
<dbReference type="GO" id="GO:1904047">
    <property type="term" value="F:S-adenosyl-L-methionine binding"/>
    <property type="evidence" value="ECO:0007669"/>
    <property type="project" value="UniProtKB-UniRule"/>
</dbReference>
<evidence type="ECO:0000313" key="11">
    <source>
        <dbReference type="Proteomes" id="UP000505077"/>
    </source>
</evidence>
<feature type="domain" description="Radical SAM core" evidence="9">
    <location>
        <begin position="49"/>
        <end position="141"/>
    </location>
</feature>
<dbReference type="AlphaFoldDB" id="A0A6L2R4A2"/>
<keyword evidence="8" id="KW-0671">Queuosine biosynthesis</keyword>
<comment type="cofactor">
    <cofactor evidence="8">
        <name>Mg(2+)</name>
        <dbReference type="ChEBI" id="CHEBI:18420"/>
    </cofactor>
</comment>
<dbReference type="InterPro" id="IPR058240">
    <property type="entry name" value="rSAM_sf"/>
</dbReference>
<keyword evidence="6 8" id="KW-0411">Iron-sulfur</keyword>
<evidence type="ECO:0000256" key="7">
    <source>
        <dbReference type="ARBA" id="ARBA00023239"/>
    </source>
</evidence>
<feature type="binding site" evidence="8">
    <location>
        <position position="60"/>
    </location>
    <ligand>
        <name>[4Fe-4S] cluster</name>
        <dbReference type="ChEBI" id="CHEBI:49883"/>
        <note>4Fe-4S-S-AdoMet</note>
    </ligand>
</feature>
<feature type="binding site" evidence="8">
    <location>
        <position position="97"/>
    </location>
    <ligand>
        <name>S-adenosyl-L-methionine</name>
        <dbReference type="ChEBI" id="CHEBI:59789"/>
    </ligand>
</feature>
<dbReference type="UniPathway" id="UPA00391"/>
<proteinExistence type="inferred from homology"/>
<keyword evidence="7 8" id="KW-0456">Lyase</keyword>
<evidence type="ECO:0000256" key="5">
    <source>
        <dbReference type="ARBA" id="ARBA00023004"/>
    </source>
</evidence>
<evidence type="ECO:0000256" key="8">
    <source>
        <dbReference type="HAMAP-Rule" id="MF_00917"/>
    </source>
</evidence>
<evidence type="ECO:0000259" key="9">
    <source>
        <dbReference type="Pfam" id="PF04055"/>
    </source>
</evidence>
<comment type="cofactor">
    <cofactor evidence="8">
        <name>S-adenosyl-L-methionine</name>
        <dbReference type="ChEBI" id="CHEBI:59789"/>
    </cofactor>
    <text evidence="8">Binds 1 S-adenosyl-L-methionine per subunit.</text>
</comment>
<organism evidence="10 11">
    <name type="scientific">Candidatus Desulfovibrio kirbyi</name>
    <dbReference type="NCBI Taxonomy" id="2696086"/>
    <lineage>
        <taxon>Bacteria</taxon>
        <taxon>Pseudomonadati</taxon>
        <taxon>Thermodesulfobacteriota</taxon>
        <taxon>Desulfovibrionia</taxon>
        <taxon>Desulfovibrionales</taxon>
        <taxon>Desulfovibrionaceae</taxon>
        <taxon>Desulfovibrio</taxon>
    </lineage>
</organism>
<evidence type="ECO:0000256" key="2">
    <source>
        <dbReference type="ARBA" id="ARBA00022691"/>
    </source>
</evidence>
<dbReference type="HAMAP" id="MF_00917">
    <property type="entry name" value="QueE"/>
    <property type="match status" value="1"/>
</dbReference>
<keyword evidence="3 8" id="KW-0479">Metal-binding</keyword>
<dbReference type="SUPFAM" id="SSF102114">
    <property type="entry name" value="Radical SAM enzymes"/>
    <property type="match status" value="1"/>
</dbReference>
<dbReference type="SFLD" id="SFLDS00029">
    <property type="entry name" value="Radical_SAM"/>
    <property type="match status" value="1"/>
</dbReference>
<dbReference type="Pfam" id="PF04055">
    <property type="entry name" value="Radical_SAM"/>
    <property type="match status" value="1"/>
</dbReference>
<dbReference type="CDD" id="cd01335">
    <property type="entry name" value="Radical_SAM"/>
    <property type="match status" value="1"/>
</dbReference>
<dbReference type="PANTHER" id="PTHR42836">
    <property type="entry name" value="7-CARBOXY-7-DEAZAGUANINE SYNTHASE"/>
    <property type="match status" value="1"/>
</dbReference>
<feature type="binding site" evidence="8">
    <location>
        <position position="62"/>
    </location>
    <ligand>
        <name>Mg(2+)</name>
        <dbReference type="ChEBI" id="CHEBI:18420"/>
    </ligand>
</feature>
<comment type="subunit">
    <text evidence="8">Homodimer.</text>
</comment>
<dbReference type="GO" id="GO:0051539">
    <property type="term" value="F:4 iron, 4 sulfur cluster binding"/>
    <property type="evidence" value="ECO:0007669"/>
    <property type="project" value="UniProtKB-UniRule"/>
</dbReference>
<feature type="binding site" evidence="8">
    <location>
        <begin position="30"/>
        <end position="32"/>
    </location>
    <ligand>
        <name>substrate</name>
    </ligand>
</feature>
<dbReference type="Proteomes" id="UP000505077">
    <property type="component" value="Unassembled WGS sequence"/>
</dbReference>
<comment type="cofactor">
    <cofactor evidence="8">
        <name>[4Fe-4S] cluster</name>
        <dbReference type="ChEBI" id="CHEBI:49883"/>
    </cofactor>
    <text evidence="8">Binds 1 [4Fe-4S] cluster. The cluster is coordinated with 3 cysteines and an exchangeable S-adenosyl-L-methionine.</text>
</comment>
<evidence type="ECO:0000313" key="10">
    <source>
        <dbReference type="EMBL" id="GFH62305.1"/>
    </source>
</evidence>
<dbReference type="InterPro" id="IPR007197">
    <property type="entry name" value="rSAM"/>
</dbReference>
<protein>
    <recommendedName>
        <fullName evidence="8">7-carboxy-7-deazaguanine synthase</fullName>
        <shortName evidence="8">CDG synthase</shortName>
        <ecNumber evidence="8">4.3.99.3</ecNumber>
    </recommendedName>
    <alternativeName>
        <fullName evidence="8">Queuosine biosynthesis protein QueE</fullName>
    </alternativeName>
</protein>
<dbReference type="EMBL" id="BLLL01000001">
    <property type="protein sequence ID" value="GFH62305.1"/>
    <property type="molecule type" value="Genomic_DNA"/>
</dbReference>
<dbReference type="PIRSF" id="PIRSF000370">
    <property type="entry name" value="QueE"/>
    <property type="match status" value="1"/>
</dbReference>
<name>A0A6L2R4A2_9BACT</name>
<comment type="pathway">
    <text evidence="8">Purine metabolism; 7-cyano-7-deazaguanine biosynthesis.</text>
</comment>
<sequence>MGSIMYKSGMSAGRTRQTTSIPIVSIFPSIDGEVNGAGQGVLATFIRLAGCNLRCWGGRCDTPQGLAVTEHTRFMQVSAVIDAVVALESRKVTVTGGEPLLYAACGLQDVLAALADRFIYLSVETNGSILPPEHLLRMVDSWVVDHKCPSTGESGKMVPFPIMRERLTNSDFIKFVIADEDDYAYAKNIVESCVFTPESPNMAFSPKTGGMNASWLADRLVADRLHTVRYNLQIHKVIWPEADREV</sequence>
<dbReference type="InterPro" id="IPR013785">
    <property type="entry name" value="Aldolase_TIM"/>
</dbReference>
<accession>A0A6L2R4A2</accession>
<comment type="caution">
    <text evidence="8">Lacks conserved residue(s) required for the propagation of feature annotation.</text>
</comment>
<dbReference type="GO" id="GO:0000287">
    <property type="term" value="F:magnesium ion binding"/>
    <property type="evidence" value="ECO:0007669"/>
    <property type="project" value="UniProtKB-UniRule"/>
</dbReference>
<feature type="binding site" evidence="8">
    <location>
        <position position="95"/>
    </location>
    <ligand>
        <name>substrate</name>
    </ligand>
</feature>
<dbReference type="GO" id="GO:0008616">
    <property type="term" value="P:tRNA queuosine(34) biosynthetic process"/>
    <property type="evidence" value="ECO:0007669"/>
    <property type="project" value="UniProtKB-UniRule"/>
</dbReference>
<dbReference type="PANTHER" id="PTHR42836:SF1">
    <property type="entry name" value="7-CARBOXY-7-DEAZAGUANINE SYNTHASE"/>
    <property type="match status" value="1"/>
</dbReference>
<comment type="catalytic activity">
    <reaction evidence="8">
        <text>6-carboxy-5,6,7,8-tetrahydropterin + H(+) = 7-carboxy-7-carbaguanine + NH4(+)</text>
        <dbReference type="Rhea" id="RHEA:27974"/>
        <dbReference type="ChEBI" id="CHEBI:15378"/>
        <dbReference type="ChEBI" id="CHEBI:28938"/>
        <dbReference type="ChEBI" id="CHEBI:61032"/>
        <dbReference type="ChEBI" id="CHEBI:61036"/>
        <dbReference type="EC" id="4.3.99.3"/>
    </reaction>
</comment>
<dbReference type="EC" id="4.3.99.3" evidence="8"/>
<keyword evidence="2 8" id="KW-0949">S-adenosyl-L-methionine</keyword>
<evidence type="ECO:0000256" key="1">
    <source>
        <dbReference type="ARBA" id="ARBA00022485"/>
    </source>
</evidence>
<comment type="similarity">
    <text evidence="8">Belongs to the radical SAM superfamily. 7-carboxy-7-deazaguanine synthase family.</text>
</comment>
<gene>
    <name evidence="8 10" type="primary">queE</name>
    <name evidence="10" type="ORF">ZNDK_0076</name>
</gene>
<dbReference type="Gene3D" id="3.20.20.70">
    <property type="entry name" value="Aldolase class I"/>
    <property type="match status" value="1"/>
</dbReference>
<keyword evidence="4 8" id="KW-0460">Magnesium</keyword>
<evidence type="ECO:0000256" key="4">
    <source>
        <dbReference type="ARBA" id="ARBA00022842"/>
    </source>
</evidence>
<dbReference type="InterPro" id="IPR024924">
    <property type="entry name" value="7-CO-7-deazaguanine_synth-like"/>
</dbReference>
<feature type="binding site" evidence="8">
    <location>
        <position position="55"/>
    </location>
    <ligand>
        <name>[4Fe-4S] cluster</name>
        <dbReference type="ChEBI" id="CHEBI:49883"/>
        <note>4Fe-4S-S-AdoMet</note>
    </ligand>
</feature>
<comment type="caution">
    <text evidence="10">The sequence shown here is derived from an EMBL/GenBank/DDBJ whole genome shotgun (WGS) entry which is preliminary data.</text>
</comment>
<keyword evidence="5 8" id="KW-0408">Iron</keyword>